<dbReference type="SUPFAM" id="SSF51445">
    <property type="entry name" value="(Trans)glycosidases"/>
    <property type="match status" value="1"/>
</dbReference>
<evidence type="ECO:0000259" key="8">
    <source>
        <dbReference type="Pfam" id="PF01120"/>
    </source>
</evidence>
<dbReference type="PANTHER" id="PTHR10030">
    <property type="entry name" value="ALPHA-L-FUCOSIDASE"/>
    <property type="match status" value="1"/>
</dbReference>
<dbReference type="RefSeq" id="WP_039952893.1">
    <property type="nucleotide sequence ID" value="NZ_CABKNQ010000020.1"/>
</dbReference>
<dbReference type="STRING" id="483216.BACEGG_00144"/>
<dbReference type="EMBL" id="UFSX01000002">
    <property type="protein sequence ID" value="SUV42701.1"/>
    <property type="molecule type" value="Genomic_DNA"/>
</dbReference>
<dbReference type="PANTHER" id="PTHR10030:SF37">
    <property type="entry name" value="ALPHA-L-FUCOSIDASE-RELATED"/>
    <property type="match status" value="1"/>
</dbReference>
<dbReference type="Proteomes" id="UP000254424">
    <property type="component" value="Unassembled WGS sequence"/>
</dbReference>
<organism evidence="9 10">
    <name type="scientific">Bacteroides eggerthii</name>
    <dbReference type="NCBI Taxonomy" id="28111"/>
    <lineage>
        <taxon>Bacteria</taxon>
        <taxon>Pseudomonadati</taxon>
        <taxon>Bacteroidota</taxon>
        <taxon>Bacteroidia</taxon>
        <taxon>Bacteroidales</taxon>
        <taxon>Bacteroidaceae</taxon>
        <taxon>Bacteroides</taxon>
    </lineage>
</organism>
<dbReference type="GO" id="GO:0016139">
    <property type="term" value="P:glycoside catabolic process"/>
    <property type="evidence" value="ECO:0007669"/>
    <property type="project" value="TreeGrafter"/>
</dbReference>
<evidence type="ECO:0000256" key="4">
    <source>
        <dbReference type="ARBA" id="ARBA00022729"/>
    </source>
</evidence>
<comment type="similarity">
    <text evidence="2">Belongs to the glycosyl hydrolase 29 family.</text>
</comment>
<dbReference type="Gene3D" id="3.20.20.80">
    <property type="entry name" value="Glycosidases"/>
    <property type="match status" value="1"/>
</dbReference>
<dbReference type="InterPro" id="IPR057739">
    <property type="entry name" value="Glyco_hydro_29_N"/>
</dbReference>
<keyword evidence="5" id="KW-0378">Hydrolase</keyword>
<gene>
    <name evidence="9" type="ORF">NCTC11155_02075</name>
</gene>
<dbReference type="GO" id="GO:0005764">
    <property type="term" value="C:lysosome"/>
    <property type="evidence" value="ECO:0007669"/>
    <property type="project" value="TreeGrafter"/>
</dbReference>
<dbReference type="PIRSF" id="PIRSF001092">
    <property type="entry name" value="Alpha-L-fucosidase"/>
    <property type="match status" value="1"/>
</dbReference>
<protein>
    <recommendedName>
        <fullName evidence="3">alpha-L-fucosidase</fullName>
        <ecNumber evidence="3">3.2.1.51</ecNumber>
    </recommendedName>
</protein>
<comment type="function">
    <text evidence="1">Alpha-L-fucosidase is responsible for hydrolyzing the alpha-1,6-linked fucose joined to the reducing-end N-acetylglucosamine of the carbohydrate moieties of glycoproteins.</text>
</comment>
<evidence type="ECO:0000256" key="3">
    <source>
        <dbReference type="ARBA" id="ARBA00012662"/>
    </source>
</evidence>
<evidence type="ECO:0000256" key="2">
    <source>
        <dbReference type="ARBA" id="ARBA00007951"/>
    </source>
</evidence>
<dbReference type="GO" id="GO:0006004">
    <property type="term" value="P:fucose metabolic process"/>
    <property type="evidence" value="ECO:0007669"/>
    <property type="project" value="InterPro"/>
</dbReference>
<sequence length="503" mass="59031">MKLFITILLSLMSCIASAQENKTNWETLSDYKVPEWFQDAKFGIYFHWGVYSVPEFQTEWYPRYLYFPWSDVHKHHEKTYGPVSKFGYHDLIPLFKAEKFNAKEWVSLFKKAGARFVGPVAEHHDGFSMWDSKCTPWNAVNMGPKKDIVGEIAREVRNQDLKFITTFHHARNFQRYSDPDILKAELAKKLPAERRRFYRSHFPYYPGTHPASNDPKLQYLYGNMPAEKWNREIWFGKLKEVIDKYEPDIIWFDSWLDEIPEQYRYEFCDYYLRKSKERNKEVVIVRKQNDLPLSVSVENLENSRKSNLHPVVWETDETVSYGSWSYTTDLKIKPSKHLIHELIDIVSKNGVLLLNVSPRASGEIPADQQKVLLEIGEWLKQNGEAIYNTRPWYTYGEGPTKEPEGSLKNRKLFDSLEYTSLDYRFTRKGNTVYVLTMGELNVGSNILLKSLVSKQMAEVPKIQRVTILGSTKTVNWKMDRNGLILNVPEIPNKVSIVYKVEFQ</sequence>
<dbReference type="InterPro" id="IPR017853">
    <property type="entry name" value="GH"/>
</dbReference>
<dbReference type="AlphaFoldDB" id="A0A380Z7Q1"/>
<proteinExistence type="inferred from homology"/>
<name>A0A380Z7Q1_9BACE</name>
<accession>A0A380Z7Q1</accession>
<feature type="domain" description="Glycoside hydrolase family 29 N-terminal" evidence="8">
    <location>
        <begin position="16"/>
        <end position="384"/>
    </location>
</feature>
<dbReference type="Gene3D" id="2.60.40.1180">
    <property type="entry name" value="Golgi alpha-mannosidase II"/>
    <property type="match status" value="1"/>
</dbReference>
<keyword evidence="4 7" id="KW-0732">Signal</keyword>
<evidence type="ECO:0000313" key="10">
    <source>
        <dbReference type="Proteomes" id="UP000254424"/>
    </source>
</evidence>
<evidence type="ECO:0000256" key="5">
    <source>
        <dbReference type="ARBA" id="ARBA00022801"/>
    </source>
</evidence>
<reference evidence="9 10" key="1">
    <citation type="submission" date="2018-06" db="EMBL/GenBank/DDBJ databases">
        <authorList>
            <consortium name="Pathogen Informatics"/>
            <person name="Doyle S."/>
        </authorList>
    </citation>
    <scope>NUCLEOTIDE SEQUENCE [LARGE SCALE GENOMIC DNA]</scope>
    <source>
        <strain evidence="9 10">NCTC11155</strain>
    </source>
</reference>
<dbReference type="GeneID" id="93068840"/>
<keyword evidence="6" id="KW-0326">Glycosidase</keyword>
<evidence type="ECO:0000256" key="6">
    <source>
        <dbReference type="ARBA" id="ARBA00023295"/>
    </source>
</evidence>
<feature type="chain" id="PRO_5016905114" description="alpha-L-fucosidase" evidence="7">
    <location>
        <begin position="19"/>
        <end position="503"/>
    </location>
</feature>
<dbReference type="Pfam" id="PF01120">
    <property type="entry name" value="Alpha_L_fucos"/>
    <property type="match status" value="1"/>
</dbReference>
<dbReference type="OrthoDB" id="1389336at2"/>
<dbReference type="GO" id="GO:0004560">
    <property type="term" value="F:alpha-L-fucosidase activity"/>
    <property type="evidence" value="ECO:0007669"/>
    <property type="project" value="InterPro"/>
</dbReference>
<evidence type="ECO:0000256" key="7">
    <source>
        <dbReference type="SAM" id="SignalP"/>
    </source>
</evidence>
<evidence type="ECO:0000313" key="9">
    <source>
        <dbReference type="EMBL" id="SUV42701.1"/>
    </source>
</evidence>
<evidence type="ECO:0000256" key="1">
    <source>
        <dbReference type="ARBA" id="ARBA00004071"/>
    </source>
</evidence>
<dbReference type="InterPro" id="IPR000933">
    <property type="entry name" value="Glyco_hydro_29"/>
</dbReference>
<dbReference type="SMART" id="SM00812">
    <property type="entry name" value="Alpha_L_fucos"/>
    <property type="match status" value="1"/>
</dbReference>
<dbReference type="EC" id="3.2.1.51" evidence="3"/>
<feature type="signal peptide" evidence="7">
    <location>
        <begin position="1"/>
        <end position="18"/>
    </location>
</feature>
<dbReference type="InterPro" id="IPR016286">
    <property type="entry name" value="FUC_metazoa-typ"/>
</dbReference>
<dbReference type="InterPro" id="IPR013780">
    <property type="entry name" value="Glyco_hydro_b"/>
</dbReference>